<proteinExistence type="predicted"/>
<sequence>MLQFQISGGDFRWKCKYPCCIIKVNSKQFLTVFKENEKNKKKNNGNFRFFFKYFFLDSEGSDECIDFTMIFD</sequence>
<reference evidence="1 2" key="1">
    <citation type="submission" date="2019-08" db="EMBL/GenBank/DDBJ databases">
        <title>Whole genome of Aphis craccivora.</title>
        <authorList>
            <person name="Voronova N.V."/>
            <person name="Shulinski R.S."/>
            <person name="Bandarenka Y.V."/>
            <person name="Zhorov D.G."/>
            <person name="Warner D."/>
        </authorList>
    </citation>
    <scope>NUCLEOTIDE SEQUENCE [LARGE SCALE GENOMIC DNA]</scope>
    <source>
        <strain evidence="1">180601</strain>
        <tissue evidence="1">Whole Body</tissue>
    </source>
</reference>
<evidence type="ECO:0000313" key="1">
    <source>
        <dbReference type="EMBL" id="KAF0755921.1"/>
    </source>
</evidence>
<gene>
    <name evidence="1" type="ORF">FWK35_00014878</name>
</gene>
<dbReference type="Proteomes" id="UP000478052">
    <property type="component" value="Unassembled WGS sequence"/>
</dbReference>
<organism evidence="1 2">
    <name type="scientific">Aphis craccivora</name>
    <name type="common">Cowpea aphid</name>
    <dbReference type="NCBI Taxonomy" id="307492"/>
    <lineage>
        <taxon>Eukaryota</taxon>
        <taxon>Metazoa</taxon>
        <taxon>Ecdysozoa</taxon>
        <taxon>Arthropoda</taxon>
        <taxon>Hexapoda</taxon>
        <taxon>Insecta</taxon>
        <taxon>Pterygota</taxon>
        <taxon>Neoptera</taxon>
        <taxon>Paraneoptera</taxon>
        <taxon>Hemiptera</taxon>
        <taxon>Sternorrhyncha</taxon>
        <taxon>Aphidomorpha</taxon>
        <taxon>Aphidoidea</taxon>
        <taxon>Aphididae</taxon>
        <taxon>Aphidini</taxon>
        <taxon>Aphis</taxon>
        <taxon>Aphis</taxon>
    </lineage>
</organism>
<name>A0A6G0YHE1_APHCR</name>
<comment type="caution">
    <text evidence="1">The sequence shown here is derived from an EMBL/GenBank/DDBJ whole genome shotgun (WGS) entry which is preliminary data.</text>
</comment>
<protein>
    <submittedName>
        <fullName evidence="1">Uncharacterized protein</fullName>
    </submittedName>
</protein>
<evidence type="ECO:0000313" key="2">
    <source>
        <dbReference type="Proteomes" id="UP000478052"/>
    </source>
</evidence>
<dbReference type="AlphaFoldDB" id="A0A6G0YHE1"/>
<keyword evidence="2" id="KW-1185">Reference proteome</keyword>
<dbReference type="EMBL" id="VUJU01003985">
    <property type="protein sequence ID" value="KAF0755921.1"/>
    <property type="molecule type" value="Genomic_DNA"/>
</dbReference>
<accession>A0A6G0YHE1</accession>